<organism evidence="2 3">
    <name type="scientific">Lupinus luteus</name>
    <name type="common">European yellow lupine</name>
    <dbReference type="NCBI Taxonomy" id="3873"/>
    <lineage>
        <taxon>Eukaryota</taxon>
        <taxon>Viridiplantae</taxon>
        <taxon>Streptophyta</taxon>
        <taxon>Embryophyta</taxon>
        <taxon>Tracheophyta</taxon>
        <taxon>Spermatophyta</taxon>
        <taxon>Magnoliopsida</taxon>
        <taxon>eudicotyledons</taxon>
        <taxon>Gunneridae</taxon>
        <taxon>Pentapetalae</taxon>
        <taxon>rosids</taxon>
        <taxon>fabids</taxon>
        <taxon>Fabales</taxon>
        <taxon>Fabaceae</taxon>
        <taxon>Papilionoideae</taxon>
        <taxon>50 kb inversion clade</taxon>
        <taxon>genistoids sensu lato</taxon>
        <taxon>core genistoids</taxon>
        <taxon>Genisteae</taxon>
        <taxon>Lupinus</taxon>
    </lineage>
</organism>
<dbReference type="AlphaFoldDB" id="A0AAV1VXV1"/>
<comment type="caution">
    <text evidence="2">The sequence shown here is derived from an EMBL/GenBank/DDBJ whole genome shotgun (WGS) entry which is preliminary data.</text>
</comment>
<reference evidence="2 3" key="1">
    <citation type="submission" date="2024-03" db="EMBL/GenBank/DDBJ databases">
        <authorList>
            <person name="Martinez-Hernandez J."/>
        </authorList>
    </citation>
    <scope>NUCLEOTIDE SEQUENCE [LARGE SCALE GENOMIC DNA]</scope>
</reference>
<dbReference type="GO" id="GO:0015297">
    <property type="term" value="F:antiporter activity"/>
    <property type="evidence" value="ECO:0007669"/>
    <property type="project" value="InterPro"/>
</dbReference>
<gene>
    <name evidence="2" type="ORF">LLUT_LOCUS2787</name>
</gene>
<dbReference type="InterPro" id="IPR002528">
    <property type="entry name" value="MATE_fam"/>
</dbReference>
<keyword evidence="3" id="KW-1185">Reference proteome</keyword>
<protein>
    <submittedName>
        <fullName evidence="2">Uncharacterized protein</fullName>
    </submittedName>
</protein>
<comment type="similarity">
    <text evidence="1">Belongs to the multi antimicrobial extrusion (MATE) (TC 2.A.66.1) family.</text>
</comment>
<evidence type="ECO:0000313" key="2">
    <source>
        <dbReference type="EMBL" id="CAL0301727.1"/>
    </source>
</evidence>
<dbReference type="EMBL" id="CAXHTB010000002">
    <property type="protein sequence ID" value="CAL0301727.1"/>
    <property type="molecule type" value="Genomic_DNA"/>
</dbReference>
<evidence type="ECO:0000256" key="1">
    <source>
        <dbReference type="ARBA" id="ARBA00010199"/>
    </source>
</evidence>
<dbReference type="Proteomes" id="UP001497480">
    <property type="component" value="Unassembled WGS sequence"/>
</dbReference>
<accession>A0AAV1VXV1</accession>
<evidence type="ECO:0000313" key="3">
    <source>
        <dbReference type="Proteomes" id="UP001497480"/>
    </source>
</evidence>
<sequence>MSLDESGRGLGVGSGLGLGWSWKKPKPPGRSISGSTAITGLLSYSRAMISMFFLRYLGEMELVGGSLSIGFANITHYSVIAGLAMGVEPICGQAYRAKQMKILGLTPQRTILLLLSTSFLCHSHGLT</sequence>
<name>A0AAV1VXV1_LUPLU</name>
<dbReference type="PANTHER" id="PTHR11206">
    <property type="entry name" value="MULTIDRUG RESISTANCE PROTEIN"/>
    <property type="match status" value="1"/>
</dbReference>
<dbReference type="Pfam" id="PF01554">
    <property type="entry name" value="MatE"/>
    <property type="match status" value="1"/>
</dbReference>
<dbReference type="GO" id="GO:0016020">
    <property type="term" value="C:membrane"/>
    <property type="evidence" value="ECO:0007669"/>
    <property type="project" value="InterPro"/>
</dbReference>
<proteinExistence type="inferred from homology"/>
<dbReference type="GO" id="GO:0042910">
    <property type="term" value="F:xenobiotic transmembrane transporter activity"/>
    <property type="evidence" value="ECO:0007669"/>
    <property type="project" value="InterPro"/>
</dbReference>